<protein>
    <submittedName>
        <fullName evidence="11">tRNA nucleotidyltransferase (CCA-adding enzyme)</fullName>
    </submittedName>
</protein>
<dbReference type="AlphaFoldDB" id="A0A1H0E733"/>
<dbReference type="PANTHER" id="PTHR47545:SF1">
    <property type="entry name" value="MULTIFUNCTIONAL CCA PROTEIN"/>
    <property type="match status" value="1"/>
</dbReference>
<keyword evidence="3" id="KW-0548">Nucleotidyltransferase</keyword>
<evidence type="ECO:0000313" key="12">
    <source>
        <dbReference type="Proteomes" id="UP000199602"/>
    </source>
</evidence>
<evidence type="ECO:0000259" key="10">
    <source>
        <dbReference type="Pfam" id="PF01743"/>
    </source>
</evidence>
<evidence type="ECO:0000256" key="4">
    <source>
        <dbReference type="ARBA" id="ARBA00022723"/>
    </source>
</evidence>
<keyword evidence="8 9" id="KW-0694">RNA-binding</keyword>
<dbReference type="GO" id="GO:0046872">
    <property type="term" value="F:metal ion binding"/>
    <property type="evidence" value="ECO:0007669"/>
    <property type="project" value="UniProtKB-KW"/>
</dbReference>
<dbReference type="Pfam" id="PF01743">
    <property type="entry name" value="PolyA_pol"/>
    <property type="match status" value="1"/>
</dbReference>
<keyword evidence="7" id="KW-0460">Magnesium</keyword>
<name>A0A1H0E733_9BACT</name>
<dbReference type="RefSeq" id="WP_092065434.1">
    <property type="nucleotide sequence ID" value="NZ_FNIN01000007.1"/>
</dbReference>
<keyword evidence="6" id="KW-0067">ATP-binding</keyword>
<accession>A0A1H0E733</accession>
<keyword evidence="12" id="KW-1185">Reference proteome</keyword>
<dbReference type="GO" id="GO:0016779">
    <property type="term" value="F:nucleotidyltransferase activity"/>
    <property type="evidence" value="ECO:0007669"/>
    <property type="project" value="UniProtKB-KW"/>
</dbReference>
<keyword evidence="2" id="KW-0819">tRNA processing</keyword>
<dbReference type="Gene3D" id="1.10.3090.10">
    <property type="entry name" value="cca-adding enzyme, domain 2"/>
    <property type="match status" value="1"/>
</dbReference>
<evidence type="ECO:0000256" key="7">
    <source>
        <dbReference type="ARBA" id="ARBA00022842"/>
    </source>
</evidence>
<feature type="domain" description="Poly A polymerase head" evidence="10">
    <location>
        <begin position="3"/>
        <end position="44"/>
    </location>
</feature>
<dbReference type="InterPro" id="IPR050124">
    <property type="entry name" value="tRNA_CCA-adding_enzyme"/>
</dbReference>
<keyword evidence="1 9" id="KW-0808">Transferase</keyword>
<proteinExistence type="inferred from homology"/>
<dbReference type="SUPFAM" id="SSF81891">
    <property type="entry name" value="Poly A polymerase C-terminal region-like"/>
    <property type="match status" value="1"/>
</dbReference>
<dbReference type="EMBL" id="FNIN01000007">
    <property type="protein sequence ID" value="SDN78202.1"/>
    <property type="molecule type" value="Genomic_DNA"/>
</dbReference>
<dbReference type="STRING" id="206665.SAMN04488516_1075"/>
<dbReference type="InterPro" id="IPR043519">
    <property type="entry name" value="NT_sf"/>
</dbReference>
<reference evidence="11 12" key="1">
    <citation type="submission" date="2016-10" db="EMBL/GenBank/DDBJ databases">
        <authorList>
            <person name="de Groot N.N."/>
        </authorList>
    </citation>
    <scope>NUCLEOTIDE SEQUENCE [LARGE SCALE GENOMIC DNA]</scope>
    <source>
        <strain evidence="11 12">DSM 15269</strain>
    </source>
</reference>
<evidence type="ECO:0000256" key="1">
    <source>
        <dbReference type="ARBA" id="ARBA00022679"/>
    </source>
</evidence>
<dbReference type="OrthoDB" id="9805698at2"/>
<organism evidence="11 12">
    <name type="scientific">Desulfonauticus submarinus</name>
    <dbReference type="NCBI Taxonomy" id="206665"/>
    <lineage>
        <taxon>Bacteria</taxon>
        <taxon>Pseudomonadati</taxon>
        <taxon>Thermodesulfobacteriota</taxon>
        <taxon>Desulfovibrionia</taxon>
        <taxon>Desulfovibrionales</taxon>
        <taxon>Desulfonauticaceae</taxon>
        <taxon>Desulfonauticus</taxon>
    </lineage>
</organism>
<evidence type="ECO:0000256" key="9">
    <source>
        <dbReference type="RuleBase" id="RU003953"/>
    </source>
</evidence>
<evidence type="ECO:0000256" key="2">
    <source>
        <dbReference type="ARBA" id="ARBA00022694"/>
    </source>
</evidence>
<comment type="similarity">
    <text evidence="9">Belongs to the tRNA nucleotidyltransferase/poly(A) polymerase family.</text>
</comment>
<dbReference type="GO" id="GO:0005524">
    <property type="term" value="F:ATP binding"/>
    <property type="evidence" value="ECO:0007669"/>
    <property type="project" value="UniProtKB-KW"/>
</dbReference>
<evidence type="ECO:0000256" key="5">
    <source>
        <dbReference type="ARBA" id="ARBA00022741"/>
    </source>
</evidence>
<keyword evidence="5" id="KW-0547">Nucleotide-binding</keyword>
<sequence>MKIYLVGGSVRDYFLGKIPKDLDFVVLDCKEEEFLKKFPQAKKVGKVKSVFYIGRDEYTLSSYENIEQDLEHRDLTINSLAKQEDGKLIAHPLALNDLEKKILRPVKRQNFLDDPLRVFRAARFWAELPEFILSEELVETCRYVVQQKDIWEKISPERIGQELCKALKSKRPGNFLAFLENVRGFEFWFEELKQASQIPAGPRPYHKSSVLGHTIRLMNELAGDFWAVWMAFCHDLGKIFTSPDLYPHHYGHEQKGIKVVLALTKRLKLSHKMALAGKLASLYHMQAGNYNDLRPGTKVRLLKNIEYFLDPFFKLIFADSKKDYLAQAKKDLEIIKQVKLPTKFQGLGPKSGEILLSLQGSALKNANKNCAKTS</sequence>
<evidence type="ECO:0000313" key="11">
    <source>
        <dbReference type="EMBL" id="SDN78202.1"/>
    </source>
</evidence>
<dbReference type="GO" id="GO:0008033">
    <property type="term" value="P:tRNA processing"/>
    <property type="evidence" value="ECO:0007669"/>
    <property type="project" value="UniProtKB-KW"/>
</dbReference>
<keyword evidence="4" id="KW-0479">Metal-binding</keyword>
<dbReference type="InterPro" id="IPR002646">
    <property type="entry name" value="PolA_pol_head_dom"/>
</dbReference>
<gene>
    <name evidence="11" type="ORF">SAMN04488516_1075</name>
</gene>
<dbReference type="Gene3D" id="3.30.460.10">
    <property type="entry name" value="Beta Polymerase, domain 2"/>
    <property type="match status" value="2"/>
</dbReference>
<evidence type="ECO:0000256" key="8">
    <source>
        <dbReference type="ARBA" id="ARBA00022884"/>
    </source>
</evidence>
<evidence type="ECO:0000256" key="6">
    <source>
        <dbReference type="ARBA" id="ARBA00022840"/>
    </source>
</evidence>
<dbReference type="PANTHER" id="PTHR47545">
    <property type="entry name" value="MULTIFUNCTIONAL CCA PROTEIN"/>
    <property type="match status" value="1"/>
</dbReference>
<dbReference type="SUPFAM" id="SSF81301">
    <property type="entry name" value="Nucleotidyltransferase"/>
    <property type="match status" value="1"/>
</dbReference>
<evidence type="ECO:0000256" key="3">
    <source>
        <dbReference type="ARBA" id="ARBA00022695"/>
    </source>
</evidence>
<dbReference type="GO" id="GO:0003723">
    <property type="term" value="F:RNA binding"/>
    <property type="evidence" value="ECO:0007669"/>
    <property type="project" value="UniProtKB-KW"/>
</dbReference>
<dbReference type="Proteomes" id="UP000199602">
    <property type="component" value="Unassembled WGS sequence"/>
</dbReference>